<protein>
    <submittedName>
        <fullName evidence="2">Uncharacterized protein</fullName>
    </submittedName>
</protein>
<feature type="compositionally biased region" description="Polar residues" evidence="1">
    <location>
        <begin position="52"/>
        <end position="68"/>
    </location>
</feature>
<feature type="region of interest" description="Disordered" evidence="1">
    <location>
        <begin position="37"/>
        <end position="68"/>
    </location>
</feature>
<name>A0AAU7RXS9_9HYPH</name>
<sequence>MASSVSSRRNALETVEAEKDSLRALSLTEPMENTISAMNNAPRYKSDPPQLRRTSWLNRNNINDIPTI</sequence>
<gene>
    <name evidence="2" type="ORF">ABM479_00585</name>
</gene>
<dbReference type="EMBL" id="CP157960">
    <property type="protein sequence ID" value="XBT94970.1"/>
    <property type="molecule type" value="Genomic_DNA"/>
</dbReference>
<proteinExistence type="predicted"/>
<dbReference type="RefSeq" id="WP_234910428.1">
    <property type="nucleotide sequence ID" value="NZ_CP157960.1"/>
</dbReference>
<organism evidence="2">
    <name type="scientific">Rhizobium sp. ZPR3</name>
    <dbReference type="NCBI Taxonomy" id="3158967"/>
    <lineage>
        <taxon>Bacteria</taxon>
        <taxon>Pseudomonadati</taxon>
        <taxon>Pseudomonadota</taxon>
        <taxon>Alphaproteobacteria</taxon>
        <taxon>Hyphomicrobiales</taxon>
        <taxon>Rhizobiaceae</taxon>
        <taxon>Rhizobium/Agrobacterium group</taxon>
        <taxon>Rhizobium</taxon>
    </lineage>
</organism>
<reference evidence="2" key="1">
    <citation type="submission" date="2024-06" db="EMBL/GenBank/DDBJ databases">
        <authorList>
            <person name="Li T."/>
            <person name="Gao R."/>
        </authorList>
    </citation>
    <scope>NUCLEOTIDE SEQUENCE</scope>
    <source>
        <strain evidence="2">ZPR3</strain>
    </source>
</reference>
<evidence type="ECO:0000313" key="2">
    <source>
        <dbReference type="EMBL" id="XBT94970.1"/>
    </source>
</evidence>
<dbReference type="AlphaFoldDB" id="A0AAU7RXS9"/>
<evidence type="ECO:0000256" key="1">
    <source>
        <dbReference type="SAM" id="MobiDB-lite"/>
    </source>
</evidence>
<accession>A0AAU7RXS9</accession>